<dbReference type="Pfam" id="PF00891">
    <property type="entry name" value="Methyltransf_2"/>
    <property type="match status" value="1"/>
</dbReference>
<dbReference type="Gene3D" id="3.40.50.150">
    <property type="entry name" value="Vaccinia Virus protein VP39"/>
    <property type="match status" value="1"/>
</dbReference>
<reference evidence="5 6" key="1">
    <citation type="journal article" date="2023" name="Hortic Res">
        <title>The complete reference genome for grapevine (Vitis vinifera L.) genetics and breeding.</title>
        <authorList>
            <person name="Shi X."/>
            <person name="Cao S."/>
            <person name="Wang X."/>
            <person name="Huang S."/>
            <person name="Wang Y."/>
            <person name="Liu Z."/>
            <person name="Liu W."/>
            <person name="Leng X."/>
            <person name="Peng Y."/>
            <person name="Wang N."/>
            <person name="Wang Y."/>
            <person name="Ma Z."/>
            <person name="Xu X."/>
            <person name="Zhang F."/>
            <person name="Xue H."/>
            <person name="Zhong H."/>
            <person name="Wang Y."/>
            <person name="Zhang K."/>
            <person name="Velt A."/>
            <person name="Avia K."/>
            <person name="Holtgrawe D."/>
            <person name="Grimplet J."/>
            <person name="Matus J.T."/>
            <person name="Ware D."/>
            <person name="Wu X."/>
            <person name="Wang H."/>
            <person name="Liu C."/>
            <person name="Fang Y."/>
            <person name="Rustenholz C."/>
            <person name="Cheng Z."/>
            <person name="Xiao H."/>
            <person name="Zhou Y."/>
        </authorList>
    </citation>
    <scope>NUCLEOTIDE SEQUENCE [LARGE SCALE GENOMIC DNA]</scope>
    <source>
        <strain evidence="6">cv. Pinot noir / PN40024</strain>
        <tissue evidence="5">Leaf</tissue>
    </source>
</reference>
<protein>
    <recommendedName>
        <fullName evidence="4">O-methyltransferase C-terminal domain-containing protein</fullName>
    </recommendedName>
</protein>
<keyword evidence="6" id="KW-1185">Reference proteome</keyword>
<evidence type="ECO:0000256" key="2">
    <source>
        <dbReference type="ARBA" id="ARBA00022679"/>
    </source>
</evidence>
<organism evidence="5 6">
    <name type="scientific">Vitis vinifera</name>
    <name type="common">Grape</name>
    <dbReference type="NCBI Taxonomy" id="29760"/>
    <lineage>
        <taxon>Eukaryota</taxon>
        <taxon>Viridiplantae</taxon>
        <taxon>Streptophyta</taxon>
        <taxon>Embryophyta</taxon>
        <taxon>Tracheophyta</taxon>
        <taxon>Spermatophyta</taxon>
        <taxon>Magnoliopsida</taxon>
        <taxon>eudicotyledons</taxon>
        <taxon>Gunneridae</taxon>
        <taxon>Pentapetalae</taxon>
        <taxon>rosids</taxon>
        <taxon>Vitales</taxon>
        <taxon>Vitaceae</taxon>
        <taxon>Viteae</taxon>
        <taxon>Vitis</taxon>
    </lineage>
</organism>
<sequence length="114" mass="13347">MFQSVPSADAILLKCVLHDWSDEDCLKILKKCREAIRSEEEGGKVIIIDVVINEKKDEDDITETKLLMDMMMMTLVNGRERNEKEWERLFLEAGFRHYKITPIFGLRSLIEVFP</sequence>
<keyword evidence="3" id="KW-0949">S-adenosyl-L-methionine</keyword>
<dbReference type="InterPro" id="IPR001077">
    <property type="entry name" value="COMT_C"/>
</dbReference>
<dbReference type="PROSITE" id="PS51683">
    <property type="entry name" value="SAM_OMT_II"/>
    <property type="match status" value="1"/>
</dbReference>
<dbReference type="SUPFAM" id="SSF53335">
    <property type="entry name" value="S-adenosyl-L-methionine-dependent methyltransferases"/>
    <property type="match status" value="1"/>
</dbReference>
<dbReference type="Proteomes" id="UP001227230">
    <property type="component" value="Chromosome 10"/>
</dbReference>
<gene>
    <name evidence="5" type="ORF">VitviT2T_015133</name>
</gene>
<evidence type="ECO:0000313" key="5">
    <source>
        <dbReference type="EMBL" id="WJZ96446.1"/>
    </source>
</evidence>
<keyword evidence="1" id="KW-0489">Methyltransferase</keyword>
<evidence type="ECO:0000313" key="6">
    <source>
        <dbReference type="Proteomes" id="UP001227230"/>
    </source>
</evidence>
<dbReference type="InterPro" id="IPR029063">
    <property type="entry name" value="SAM-dependent_MTases_sf"/>
</dbReference>
<dbReference type="EMBL" id="CP126657">
    <property type="protein sequence ID" value="WJZ96446.1"/>
    <property type="molecule type" value="Genomic_DNA"/>
</dbReference>
<keyword evidence="2" id="KW-0808">Transferase</keyword>
<dbReference type="InterPro" id="IPR016461">
    <property type="entry name" value="COMT-like"/>
</dbReference>
<dbReference type="PANTHER" id="PTHR11746">
    <property type="entry name" value="O-METHYLTRANSFERASE"/>
    <property type="match status" value="1"/>
</dbReference>
<evidence type="ECO:0000256" key="3">
    <source>
        <dbReference type="ARBA" id="ARBA00022691"/>
    </source>
</evidence>
<evidence type="ECO:0000259" key="4">
    <source>
        <dbReference type="Pfam" id="PF00891"/>
    </source>
</evidence>
<proteinExistence type="predicted"/>
<accession>A0ABY9CPN7</accession>
<feature type="domain" description="O-methyltransferase C-terminal" evidence="4">
    <location>
        <begin position="1"/>
        <end position="96"/>
    </location>
</feature>
<name>A0ABY9CPN7_VITVI</name>
<evidence type="ECO:0000256" key="1">
    <source>
        <dbReference type="ARBA" id="ARBA00022603"/>
    </source>
</evidence>